<accession>A0A3D8PZX9</accession>
<dbReference type="OrthoDB" id="9808735at2"/>
<protein>
    <submittedName>
        <fullName evidence="3">tRNA 2-selenouridine(34) synthase MnmH</fullName>
    </submittedName>
</protein>
<dbReference type="RefSeq" id="WP_115771523.1">
    <property type="nucleotide sequence ID" value="NZ_PIOC01000003.1"/>
</dbReference>
<dbReference type="Pfam" id="PF00581">
    <property type="entry name" value="Rhodanese"/>
    <property type="match status" value="1"/>
</dbReference>
<proteinExistence type="predicted"/>
<dbReference type="PROSITE" id="PS50206">
    <property type="entry name" value="RHODANESE_3"/>
    <property type="match status" value="1"/>
</dbReference>
<name>A0A3D8PZX9_9BACI</name>
<evidence type="ECO:0000259" key="2">
    <source>
        <dbReference type="PROSITE" id="PS50206"/>
    </source>
</evidence>
<feature type="domain" description="Rhodanese" evidence="2">
    <location>
        <begin position="15"/>
        <end position="131"/>
    </location>
</feature>
<dbReference type="NCBIfam" id="TIGR03167">
    <property type="entry name" value="tRNA_sel_U_synt"/>
    <property type="match status" value="1"/>
</dbReference>
<dbReference type="Gene3D" id="3.40.250.10">
    <property type="entry name" value="Rhodanese-like domain"/>
    <property type="match status" value="1"/>
</dbReference>
<evidence type="ECO:0000256" key="1">
    <source>
        <dbReference type="ARBA" id="ARBA00023266"/>
    </source>
</evidence>
<dbReference type="InterPro" id="IPR058840">
    <property type="entry name" value="AAA_SelU"/>
</dbReference>
<dbReference type="Proteomes" id="UP000257143">
    <property type="component" value="Unassembled WGS sequence"/>
</dbReference>
<dbReference type="InterPro" id="IPR001763">
    <property type="entry name" value="Rhodanese-like_dom"/>
</dbReference>
<dbReference type="SUPFAM" id="SSF52540">
    <property type="entry name" value="P-loop containing nucleoside triphosphate hydrolases"/>
    <property type="match status" value="1"/>
</dbReference>
<dbReference type="GO" id="GO:0043828">
    <property type="term" value="F:tRNA 2-selenouridine synthase activity"/>
    <property type="evidence" value="ECO:0007669"/>
    <property type="project" value="InterPro"/>
</dbReference>
<dbReference type="AlphaFoldDB" id="A0A3D8PZX9"/>
<dbReference type="NCBIfam" id="NF008750">
    <property type="entry name" value="PRK11784.1-2"/>
    <property type="match status" value="1"/>
</dbReference>
<comment type="caution">
    <text evidence="3">The sequence shown here is derived from an EMBL/GenBank/DDBJ whole genome shotgun (WGS) entry which is preliminary data.</text>
</comment>
<sequence length="349" mass="39881">MFQDISIDDLIVLKNKGELTVIDVRSPSEYKDATIPGSINIPFFNDEERAEVGTIYKQVSPQAAKDRGLEIVSAKLPDFIKKFRKLEGNKAVFCWRGGMRSRTTATVLALMGIKAFRLDGGYRSFRHWVVDKLENTEWRKEAIVLNGYTGSGKTLILQQLHEAGYPVIDFEGLANHRGSNFGQIGLDPNNQKKFDGLLIEDLIRLKDSSYVLFEGESRRIGKVALPNFIMEMKDKGTQLIIEMPIEERMIHILDDYHPWEHQEECIEAFARVKKRIHTPIAAQIESDLKSGNFSEAVGLLLEYYYDPLYDHTAMQIPADQKIRIKADNIDEAVESLKKYLDVKQQTKQI</sequence>
<keyword evidence="4" id="KW-1185">Reference proteome</keyword>
<evidence type="ECO:0000313" key="4">
    <source>
        <dbReference type="Proteomes" id="UP000257143"/>
    </source>
</evidence>
<dbReference type="InterPro" id="IPR017582">
    <property type="entry name" value="SelU"/>
</dbReference>
<dbReference type="EMBL" id="PIOC01000003">
    <property type="protein sequence ID" value="RDW21352.1"/>
    <property type="molecule type" value="Genomic_DNA"/>
</dbReference>
<organism evidence="3 4">
    <name type="scientific">Oceanobacillus arenosus</name>
    <dbReference type="NCBI Taxonomy" id="1229153"/>
    <lineage>
        <taxon>Bacteria</taxon>
        <taxon>Bacillati</taxon>
        <taxon>Bacillota</taxon>
        <taxon>Bacilli</taxon>
        <taxon>Bacillales</taxon>
        <taxon>Bacillaceae</taxon>
        <taxon>Oceanobacillus</taxon>
    </lineage>
</organism>
<evidence type="ECO:0000313" key="3">
    <source>
        <dbReference type="EMBL" id="RDW21352.1"/>
    </source>
</evidence>
<keyword evidence="1" id="KW-0711">Selenium</keyword>
<gene>
    <name evidence="3" type="ORF">CWR48_02785</name>
</gene>
<dbReference type="InterPro" id="IPR027417">
    <property type="entry name" value="P-loop_NTPase"/>
</dbReference>
<dbReference type="PANTHER" id="PTHR30401">
    <property type="entry name" value="TRNA 2-SELENOURIDINE SYNTHASE"/>
    <property type="match status" value="1"/>
</dbReference>
<dbReference type="Pfam" id="PF26341">
    <property type="entry name" value="AAA_SelU"/>
    <property type="match status" value="1"/>
</dbReference>
<dbReference type="InterPro" id="IPR036873">
    <property type="entry name" value="Rhodanese-like_dom_sf"/>
</dbReference>
<reference evidence="4" key="1">
    <citation type="submission" date="2017-11" db="EMBL/GenBank/DDBJ databases">
        <authorList>
            <person name="Zhu W."/>
        </authorList>
    </citation>
    <scope>NUCLEOTIDE SEQUENCE [LARGE SCALE GENOMIC DNA]</scope>
    <source>
        <strain evidence="4">CAU 1183</strain>
    </source>
</reference>
<dbReference type="PANTHER" id="PTHR30401:SF0">
    <property type="entry name" value="TRNA 2-SELENOURIDINE SYNTHASE"/>
    <property type="match status" value="1"/>
</dbReference>
<dbReference type="SMART" id="SM00450">
    <property type="entry name" value="RHOD"/>
    <property type="match status" value="1"/>
</dbReference>
<dbReference type="GO" id="GO:0002098">
    <property type="term" value="P:tRNA wobble uridine modification"/>
    <property type="evidence" value="ECO:0007669"/>
    <property type="project" value="InterPro"/>
</dbReference>
<dbReference type="SUPFAM" id="SSF52821">
    <property type="entry name" value="Rhodanese/Cell cycle control phosphatase"/>
    <property type="match status" value="1"/>
</dbReference>